<dbReference type="AlphaFoldDB" id="A0A5N6SY67"/>
<feature type="non-terminal residue" evidence="2">
    <location>
        <position position="50"/>
    </location>
</feature>
<name>A0A5N6SY67_ASPPS</name>
<evidence type="ECO:0000313" key="2">
    <source>
        <dbReference type="EMBL" id="KAE8139562.1"/>
    </source>
</evidence>
<accession>A0A5N6SY67</accession>
<proteinExistence type="predicted"/>
<organism evidence="2 3">
    <name type="scientific">Aspergillus pseudotamarii</name>
    <dbReference type="NCBI Taxonomy" id="132259"/>
    <lineage>
        <taxon>Eukaryota</taxon>
        <taxon>Fungi</taxon>
        <taxon>Dikarya</taxon>
        <taxon>Ascomycota</taxon>
        <taxon>Pezizomycotina</taxon>
        <taxon>Eurotiomycetes</taxon>
        <taxon>Eurotiomycetidae</taxon>
        <taxon>Eurotiales</taxon>
        <taxon>Aspergillaceae</taxon>
        <taxon>Aspergillus</taxon>
        <taxon>Aspergillus subgen. Circumdati</taxon>
    </lineage>
</organism>
<feature type="compositionally biased region" description="Basic residues" evidence="1">
    <location>
        <begin position="22"/>
        <end position="31"/>
    </location>
</feature>
<dbReference type="RefSeq" id="XP_031915625.1">
    <property type="nucleotide sequence ID" value="XM_032054047.1"/>
</dbReference>
<dbReference type="GeneID" id="43638257"/>
<keyword evidence="3" id="KW-1185">Reference proteome</keyword>
<dbReference type="EMBL" id="ML743565">
    <property type="protein sequence ID" value="KAE8139562.1"/>
    <property type="molecule type" value="Genomic_DNA"/>
</dbReference>
<protein>
    <submittedName>
        <fullName evidence="2">Uncharacterized protein</fullName>
    </submittedName>
</protein>
<gene>
    <name evidence="2" type="ORF">BDV38DRAFT_241729</name>
</gene>
<reference evidence="2 3" key="1">
    <citation type="submission" date="2019-04" db="EMBL/GenBank/DDBJ databases">
        <title>Friends and foes A comparative genomics study of 23 Aspergillus species from section Flavi.</title>
        <authorList>
            <consortium name="DOE Joint Genome Institute"/>
            <person name="Kjaerbolling I."/>
            <person name="Vesth T."/>
            <person name="Frisvad J.C."/>
            <person name="Nybo J.L."/>
            <person name="Theobald S."/>
            <person name="Kildgaard S."/>
            <person name="Isbrandt T."/>
            <person name="Kuo A."/>
            <person name="Sato A."/>
            <person name="Lyhne E.K."/>
            <person name="Kogle M.E."/>
            <person name="Wiebenga A."/>
            <person name="Kun R.S."/>
            <person name="Lubbers R.J."/>
            <person name="Makela M.R."/>
            <person name="Barry K."/>
            <person name="Chovatia M."/>
            <person name="Clum A."/>
            <person name="Daum C."/>
            <person name="Haridas S."/>
            <person name="He G."/>
            <person name="LaButti K."/>
            <person name="Lipzen A."/>
            <person name="Mondo S."/>
            <person name="Riley R."/>
            <person name="Salamov A."/>
            <person name="Simmons B.A."/>
            <person name="Magnuson J.K."/>
            <person name="Henrissat B."/>
            <person name="Mortensen U.H."/>
            <person name="Larsen T.O."/>
            <person name="Devries R.P."/>
            <person name="Grigoriev I.V."/>
            <person name="Machida M."/>
            <person name="Baker S.E."/>
            <person name="Andersen M.R."/>
        </authorList>
    </citation>
    <scope>NUCLEOTIDE SEQUENCE [LARGE SCALE GENOMIC DNA]</scope>
    <source>
        <strain evidence="2 3">CBS 117625</strain>
    </source>
</reference>
<evidence type="ECO:0000256" key="1">
    <source>
        <dbReference type="SAM" id="MobiDB-lite"/>
    </source>
</evidence>
<evidence type="ECO:0000313" key="3">
    <source>
        <dbReference type="Proteomes" id="UP000325672"/>
    </source>
</evidence>
<dbReference type="Proteomes" id="UP000325672">
    <property type="component" value="Unassembled WGS sequence"/>
</dbReference>
<feature type="region of interest" description="Disordered" evidence="1">
    <location>
        <begin position="1"/>
        <end position="38"/>
    </location>
</feature>
<sequence length="50" mass="5612">MMKGNGGKKLQEDEGDGDGGHKRVRGCKGNKQKGEYHKRLLRHETHVLVV</sequence>